<dbReference type="PANTHER" id="PTHR45023:SF4">
    <property type="entry name" value="GLYCINE-RICH PROTEIN-RELATED"/>
    <property type="match status" value="1"/>
</dbReference>
<protein>
    <submittedName>
        <fullName evidence="2">Uncharacterized protein</fullName>
    </submittedName>
</protein>
<proteinExistence type="predicted"/>
<evidence type="ECO:0000313" key="2">
    <source>
        <dbReference type="EMBL" id="ONM33587.1"/>
    </source>
</evidence>
<dbReference type="PANTHER" id="PTHR45023">
    <property type="match status" value="1"/>
</dbReference>
<dbReference type="STRING" id="4577.A0A1D6MXY6"/>
<feature type="region of interest" description="Disordered" evidence="1">
    <location>
        <begin position="54"/>
        <end position="81"/>
    </location>
</feature>
<sequence length="111" mass="12156">MPSSTCCGWKSSFFPGASIRPPPYAPPQYGGPLYVPYAPPPYVAPLSYAPPPYGAPISVGSENQGEENPGPKEKRPKRLDWTTTNKEKLVNFWIMHSNDPISNNNKTGSSF</sequence>
<accession>A0A1D6MXY6</accession>
<reference evidence="2" key="1">
    <citation type="submission" date="2015-12" db="EMBL/GenBank/DDBJ databases">
        <title>Update maize B73 reference genome by single molecule sequencing technologies.</title>
        <authorList>
            <consortium name="Maize Genome Sequencing Project"/>
            <person name="Ware D."/>
        </authorList>
    </citation>
    <scope>NUCLEOTIDE SEQUENCE [LARGE SCALE GENOMIC DNA]</scope>
    <source>
        <tissue evidence="2">Seedling</tissue>
    </source>
</reference>
<organism evidence="2">
    <name type="scientific">Zea mays</name>
    <name type="common">Maize</name>
    <dbReference type="NCBI Taxonomy" id="4577"/>
    <lineage>
        <taxon>Eukaryota</taxon>
        <taxon>Viridiplantae</taxon>
        <taxon>Streptophyta</taxon>
        <taxon>Embryophyta</taxon>
        <taxon>Tracheophyta</taxon>
        <taxon>Spermatophyta</taxon>
        <taxon>Magnoliopsida</taxon>
        <taxon>Liliopsida</taxon>
        <taxon>Poales</taxon>
        <taxon>Poaceae</taxon>
        <taxon>PACMAD clade</taxon>
        <taxon>Panicoideae</taxon>
        <taxon>Andropogonodae</taxon>
        <taxon>Andropogoneae</taxon>
        <taxon>Tripsacinae</taxon>
        <taxon>Zea</taxon>
    </lineage>
</organism>
<gene>
    <name evidence="2" type="ORF">ZEAMMB73_Zm00001d041745</name>
</gene>
<evidence type="ECO:0000256" key="1">
    <source>
        <dbReference type="SAM" id="MobiDB-lite"/>
    </source>
</evidence>
<name>A0A1D6MXY6_MAIZE</name>
<dbReference type="EMBL" id="CM007649">
    <property type="protein sequence ID" value="ONM33587.1"/>
    <property type="molecule type" value="Genomic_DNA"/>
</dbReference>
<dbReference type="AlphaFoldDB" id="A0A1D6MXY6"/>
<dbReference type="InParanoid" id="A0A1D6MXY6"/>